<dbReference type="CDD" id="cd01129">
    <property type="entry name" value="PulE-GspE-like"/>
    <property type="match status" value="1"/>
</dbReference>
<feature type="domain" description="Bacterial type II secretion system protein E" evidence="4">
    <location>
        <begin position="381"/>
        <end position="395"/>
    </location>
</feature>
<dbReference type="SUPFAM" id="SSF52540">
    <property type="entry name" value="P-loop containing nucleoside triphosphate hydrolases"/>
    <property type="match status" value="1"/>
</dbReference>
<dbReference type="Gene3D" id="3.30.300.160">
    <property type="entry name" value="Type II secretion system, protein E, N-terminal domain"/>
    <property type="match status" value="1"/>
</dbReference>
<evidence type="ECO:0000313" key="6">
    <source>
        <dbReference type="Proteomes" id="UP000624279"/>
    </source>
</evidence>
<dbReference type="Pfam" id="PF00437">
    <property type="entry name" value="T2SSE"/>
    <property type="match status" value="1"/>
</dbReference>
<dbReference type="EMBL" id="JACOGA010000017">
    <property type="protein sequence ID" value="MBC3875281.1"/>
    <property type="molecule type" value="Genomic_DNA"/>
</dbReference>
<proteinExistence type="inferred from homology"/>
<dbReference type="PANTHER" id="PTHR30258">
    <property type="entry name" value="TYPE II SECRETION SYSTEM PROTEIN GSPE-RELATED"/>
    <property type="match status" value="1"/>
</dbReference>
<evidence type="ECO:0000256" key="1">
    <source>
        <dbReference type="ARBA" id="ARBA00006611"/>
    </source>
</evidence>
<dbReference type="SMART" id="SM00382">
    <property type="entry name" value="AAA"/>
    <property type="match status" value="1"/>
</dbReference>
<dbReference type="InterPro" id="IPR037257">
    <property type="entry name" value="T2SS_E_N_sf"/>
</dbReference>
<reference evidence="5 6" key="1">
    <citation type="submission" date="2020-08" db="EMBL/GenBank/DDBJ databases">
        <title>Novel species isolated from subtropical streams in China.</title>
        <authorList>
            <person name="Lu H."/>
        </authorList>
    </citation>
    <scope>NUCLEOTIDE SEQUENCE [LARGE SCALE GENOMIC DNA]</scope>
    <source>
        <strain evidence="5 6">LX15W</strain>
    </source>
</reference>
<dbReference type="InterPro" id="IPR027417">
    <property type="entry name" value="P-loop_NTPase"/>
</dbReference>
<sequence length="567" mass="63872">MARPEKIRLGEILLQQKLMTEEQLQFALAEQKRTGRKLGRLFVENRFVTEDQISEAMAKQLNISFVNLKQYNIKPDIVRKLPELQARRFRAIVLEQRDAGYLVAMVDPTDLFAYDEISRILKSAIHLAVVNENDLLAAIDNLYRHTEAITDLARELEQELTDANVDFGALVSAAGAEDAPVVKLLQSVFDDATQVRASDIHIEPQEKRLQIRFRIDGMLHLQTEADMRIAGALALRLKLISELDISEKRLPQDGRFIIKVRQQQIDVRISTMPTQYGESIVMRLLNQSGGILNLDKIGMPAEMLERFRSIIQRPNGLVLVTGPTGSGKTTTLYGALAELNREDRKLITVEDPVEYRLPGINQVQVNEKIELSFARVLRSALRQDPDILLLGEMRDQETAQIGMRAAMTGHLVLSTLHTNDATSTPIRLLDMGVPRYMMGSSLQAVLAQRLVRVVCESCRVPHTLTTTEHEWLSLDMHDTVDQHQYHIGRGCGHCNGTGYRGRIGVYELLEMTKAVVDAAHSEDNAYFMDVAKRQMGGKTLRKYAIDLVLNGVTTVSEAMRISNQIDE</sequence>
<dbReference type="Proteomes" id="UP000624279">
    <property type="component" value="Unassembled WGS sequence"/>
</dbReference>
<evidence type="ECO:0000259" key="4">
    <source>
        <dbReference type="PROSITE" id="PS00662"/>
    </source>
</evidence>
<comment type="similarity">
    <text evidence="1">Belongs to the GSP E family.</text>
</comment>
<gene>
    <name evidence="5" type="ORF">H8K55_16960</name>
</gene>
<dbReference type="Gene3D" id="3.30.450.90">
    <property type="match status" value="1"/>
</dbReference>
<dbReference type="PROSITE" id="PS00662">
    <property type="entry name" value="T2SP_E"/>
    <property type="match status" value="1"/>
</dbReference>
<accession>A0ABR6YFD5</accession>
<dbReference type="SUPFAM" id="SSF160246">
    <property type="entry name" value="EspE N-terminal domain-like"/>
    <property type="match status" value="1"/>
</dbReference>
<dbReference type="RefSeq" id="WP_186943252.1">
    <property type="nucleotide sequence ID" value="NZ_JACOGA010000017.1"/>
</dbReference>
<keyword evidence="3" id="KW-0067">ATP-binding</keyword>
<dbReference type="Gene3D" id="3.40.50.300">
    <property type="entry name" value="P-loop containing nucleotide triphosphate hydrolases"/>
    <property type="match status" value="1"/>
</dbReference>
<organism evidence="5 6">
    <name type="scientific">Undibacterium flavidum</name>
    <dbReference type="NCBI Taxonomy" id="2762297"/>
    <lineage>
        <taxon>Bacteria</taxon>
        <taxon>Pseudomonadati</taxon>
        <taxon>Pseudomonadota</taxon>
        <taxon>Betaproteobacteria</taxon>
        <taxon>Burkholderiales</taxon>
        <taxon>Oxalobacteraceae</taxon>
        <taxon>Undibacterium</taxon>
    </lineage>
</organism>
<dbReference type="InterPro" id="IPR001482">
    <property type="entry name" value="T2SS/T4SS_dom"/>
</dbReference>
<keyword evidence="2" id="KW-0547">Nucleotide-binding</keyword>
<dbReference type="InterPro" id="IPR007831">
    <property type="entry name" value="T2SS_GspE_N"/>
</dbReference>
<dbReference type="Pfam" id="PF05157">
    <property type="entry name" value="MshEN"/>
    <property type="match status" value="1"/>
</dbReference>
<evidence type="ECO:0000256" key="2">
    <source>
        <dbReference type="ARBA" id="ARBA00022741"/>
    </source>
</evidence>
<name>A0ABR6YFD5_9BURK</name>
<dbReference type="PANTHER" id="PTHR30258:SF29">
    <property type="entry name" value="MSHA PILUS ASSEMBLY ATPASE MSHE"/>
    <property type="match status" value="1"/>
</dbReference>
<evidence type="ECO:0000256" key="3">
    <source>
        <dbReference type="ARBA" id="ARBA00022840"/>
    </source>
</evidence>
<protein>
    <submittedName>
        <fullName evidence="5">Type II/IV secretion system protein</fullName>
    </submittedName>
</protein>
<comment type="caution">
    <text evidence="5">The sequence shown here is derived from an EMBL/GenBank/DDBJ whole genome shotgun (WGS) entry which is preliminary data.</text>
</comment>
<keyword evidence="6" id="KW-1185">Reference proteome</keyword>
<dbReference type="InterPro" id="IPR003593">
    <property type="entry name" value="AAA+_ATPase"/>
</dbReference>
<evidence type="ECO:0000313" key="5">
    <source>
        <dbReference type="EMBL" id="MBC3875281.1"/>
    </source>
</evidence>